<keyword evidence="5" id="KW-0472">Membrane</keyword>
<dbReference type="InterPro" id="IPR008429">
    <property type="entry name" value="CLPTM1"/>
</dbReference>
<accession>V5ICQ1</accession>
<sequence>MKFSFTLALSGVFLAYILHSMWTLYTLYYPKRCGKNEACIQPTWTAESRFQFFFCTSSSTKIRNVNDLTVIWSENEFDIFKTSERQLNVTLPRKTLRNGTLHAYVLLLERKEHEPVRTVEQLLGHSSTSLGAGSLTRHLVPQDEEISLIGSATAKDQEVQAKAKLK</sequence>
<dbReference type="Pfam" id="PF05602">
    <property type="entry name" value="CLPTM1"/>
    <property type="match status" value="1"/>
</dbReference>
<dbReference type="EMBL" id="GANP01013297">
    <property type="protein sequence ID" value="JAB71171.1"/>
    <property type="molecule type" value="mRNA"/>
</dbReference>
<comment type="similarity">
    <text evidence="2">Belongs to the CLPTM1 family.</text>
</comment>
<evidence type="ECO:0000256" key="2">
    <source>
        <dbReference type="ARBA" id="ARBA00009310"/>
    </source>
</evidence>
<comment type="subcellular location">
    <subcellularLocation>
        <location evidence="1">Membrane</location>
        <topology evidence="1">Multi-pass membrane protein</topology>
    </subcellularLocation>
</comment>
<protein>
    <submittedName>
        <fullName evidence="6">Putative clptm1-like protein</fullName>
    </submittedName>
</protein>
<name>V5ICQ1_IXORI</name>
<reference evidence="6" key="1">
    <citation type="journal article" date="2015" name="Sci. Rep.">
        <title>Tissue- and time-dependent transcription in Ixodes ricinus salivary glands and midguts when blood feeding on the vertebrate host.</title>
        <authorList>
            <person name="Kotsyfakis M."/>
            <person name="Schwarz A."/>
            <person name="Erhart J."/>
            <person name="Ribeiro J.M."/>
        </authorList>
    </citation>
    <scope>NUCLEOTIDE SEQUENCE</scope>
    <source>
        <tissue evidence="6">Salivary gland and midgut</tissue>
    </source>
</reference>
<dbReference type="AlphaFoldDB" id="V5ICQ1"/>
<evidence type="ECO:0000256" key="3">
    <source>
        <dbReference type="ARBA" id="ARBA00022692"/>
    </source>
</evidence>
<evidence type="ECO:0000256" key="4">
    <source>
        <dbReference type="ARBA" id="ARBA00022989"/>
    </source>
</evidence>
<keyword evidence="4" id="KW-1133">Transmembrane helix</keyword>
<evidence type="ECO:0000313" key="6">
    <source>
        <dbReference type="EMBL" id="JAB71171.1"/>
    </source>
</evidence>
<evidence type="ECO:0000256" key="5">
    <source>
        <dbReference type="ARBA" id="ARBA00023136"/>
    </source>
</evidence>
<dbReference type="GO" id="GO:0016020">
    <property type="term" value="C:membrane"/>
    <property type="evidence" value="ECO:0007669"/>
    <property type="project" value="UniProtKB-SubCell"/>
</dbReference>
<organism evidence="6">
    <name type="scientific">Ixodes ricinus</name>
    <name type="common">Common tick</name>
    <name type="synonym">Acarus ricinus</name>
    <dbReference type="NCBI Taxonomy" id="34613"/>
    <lineage>
        <taxon>Eukaryota</taxon>
        <taxon>Metazoa</taxon>
        <taxon>Ecdysozoa</taxon>
        <taxon>Arthropoda</taxon>
        <taxon>Chelicerata</taxon>
        <taxon>Arachnida</taxon>
        <taxon>Acari</taxon>
        <taxon>Parasitiformes</taxon>
        <taxon>Ixodida</taxon>
        <taxon>Ixodoidea</taxon>
        <taxon>Ixodidae</taxon>
        <taxon>Ixodinae</taxon>
        <taxon>Ixodes</taxon>
    </lineage>
</organism>
<proteinExistence type="evidence at transcript level"/>
<keyword evidence="3" id="KW-0812">Transmembrane</keyword>
<evidence type="ECO:0000256" key="1">
    <source>
        <dbReference type="ARBA" id="ARBA00004141"/>
    </source>
</evidence>